<feature type="compositionally biased region" description="Low complexity" evidence="1">
    <location>
        <begin position="234"/>
        <end position="247"/>
    </location>
</feature>
<proteinExistence type="predicted"/>
<reference evidence="3 4" key="1">
    <citation type="submission" date="2014-04" db="EMBL/GenBank/DDBJ databases">
        <authorList>
            <consortium name="DOE Joint Genome Institute"/>
            <person name="Kuo A."/>
            <person name="Martino E."/>
            <person name="Perotto S."/>
            <person name="Kohler A."/>
            <person name="Nagy L.G."/>
            <person name="Floudas D."/>
            <person name="Copeland A."/>
            <person name="Barry K.W."/>
            <person name="Cichocki N."/>
            <person name="Veneault-Fourrey C."/>
            <person name="LaButti K."/>
            <person name="Lindquist E.A."/>
            <person name="Lipzen A."/>
            <person name="Lundell T."/>
            <person name="Morin E."/>
            <person name="Murat C."/>
            <person name="Sun H."/>
            <person name="Tunlid A."/>
            <person name="Henrissat B."/>
            <person name="Grigoriev I.V."/>
            <person name="Hibbett D.S."/>
            <person name="Martin F."/>
            <person name="Nordberg H.P."/>
            <person name="Cantor M.N."/>
            <person name="Hua S.X."/>
        </authorList>
    </citation>
    <scope>NUCLEOTIDE SEQUENCE [LARGE SCALE GENOMIC DNA]</scope>
    <source>
        <strain evidence="3 4">Zn</strain>
    </source>
</reference>
<keyword evidence="2" id="KW-0472">Membrane</keyword>
<dbReference type="InParanoid" id="A0A0C3CG39"/>
<evidence type="ECO:0000313" key="3">
    <source>
        <dbReference type="EMBL" id="KIM97958.1"/>
    </source>
</evidence>
<evidence type="ECO:0000256" key="2">
    <source>
        <dbReference type="SAM" id="Phobius"/>
    </source>
</evidence>
<dbReference type="AlphaFoldDB" id="A0A0C3CG39"/>
<dbReference type="EMBL" id="KN832881">
    <property type="protein sequence ID" value="KIM97958.1"/>
    <property type="molecule type" value="Genomic_DNA"/>
</dbReference>
<keyword evidence="4" id="KW-1185">Reference proteome</keyword>
<feature type="transmembrane region" description="Helical" evidence="2">
    <location>
        <begin position="79"/>
        <end position="100"/>
    </location>
</feature>
<evidence type="ECO:0000313" key="4">
    <source>
        <dbReference type="Proteomes" id="UP000054321"/>
    </source>
</evidence>
<keyword evidence="2" id="KW-0812">Transmembrane</keyword>
<feature type="transmembrane region" description="Helical" evidence="2">
    <location>
        <begin position="112"/>
        <end position="132"/>
    </location>
</feature>
<dbReference type="OrthoDB" id="5352400at2759"/>
<sequence length="274" mass="30458">MFRFPYISRKWKLPKLLYALFIIELAGTVAALALFGIADPNLFRTDLWQIGSDYGFNSSPLEILYAYANYRPIPKIPFVWSQALTTFNVVVSVLCTFVLLCKATMFVLHVWYPILSTIVNTILVAMWIVSVVGQAGPDHSDPEHSSNIPWYLSKSCDLASPYGKKHYCLMAKGTFAVTVVMLFIFFLNLLLGIWSMIPSPAERSTQKLGSDELEEGRRSSRAARRQSKAPEMSGAAGAAGAGNTTATPFTPRTLAFNTLDRKLPLRADGSRRYA</sequence>
<gene>
    <name evidence="3" type="ORF">OIDMADRAFT_203276</name>
</gene>
<organism evidence="3 4">
    <name type="scientific">Oidiodendron maius (strain Zn)</name>
    <dbReference type="NCBI Taxonomy" id="913774"/>
    <lineage>
        <taxon>Eukaryota</taxon>
        <taxon>Fungi</taxon>
        <taxon>Dikarya</taxon>
        <taxon>Ascomycota</taxon>
        <taxon>Pezizomycotina</taxon>
        <taxon>Leotiomycetes</taxon>
        <taxon>Leotiomycetes incertae sedis</taxon>
        <taxon>Myxotrichaceae</taxon>
        <taxon>Oidiodendron</taxon>
    </lineage>
</organism>
<accession>A0A0C3CG39</accession>
<feature type="transmembrane region" description="Helical" evidence="2">
    <location>
        <begin position="16"/>
        <end position="38"/>
    </location>
</feature>
<protein>
    <recommendedName>
        <fullName evidence="5">MARVEL domain-containing protein</fullName>
    </recommendedName>
</protein>
<dbReference type="STRING" id="913774.A0A0C3CG39"/>
<evidence type="ECO:0008006" key="5">
    <source>
        <dbReference type="Google" id="ProtNLM"/>
    </source>
</evidence>
<reference evidence="4" key="2">
    <citation type="submission" date="2015-01" db="EMBL/GenBank/DDBJ databases">
        <title>Evolutionary Origins and Diversification of the Mycorrhizal Mutualists.</title>
        <authorList>
            <consortium name="DOE Joint Genome Institute"/>
            <consortium name="Mycorrhizal Genomics Consortium"/>
            <person name="Kohler A."/>
            <person name="Kuo A."/>
            <person name="Nagy L.G."/>
            <person name="Floudas D."/>
            <person name="Copeland A."/>
            <person name="Barry K.W."/>
            <person name="Cichocki N."/>
            <person name="Veneault-Fourrey C."/>
            <person name="LaButti K."/>
            <person name="Lindquist E.A."/>
            <person name="Lipzen A."/>
            <person name="Lundell T."/>
            <person name="Morin E."/>
            <person name="Murat C."/>
            <person name="Riley R."/>
            <person name="Ohm R."/>
            <person name="Sun H."/>
            <person name="Tunlid A."/>
            <person name="Henrissat B."/>
            <person name="Grigoriev I.V."/>
            <person name="Hibbett D.S."/>
            <person name="Martin F."/>
        </authorList>
    </citation>
    <scope>NUCLEOTIDE SEQUENCE [LARGE SCALE GENOMIC DNA]</scope>
    <source>
        <strain evidence="4">Zn</strain>
    </source>
</reference>
<dbReference type="Proteomes" id="UP000054321">
    <property type="component" value="Unassembled WGS sequence"/>
</dbReference>
<evidence type="ECO:0000256" key="1">
    <source>
        <dbReference type="SAM" id="MobiDB-lite"/>
    </source>
</evidence>
<dbReference type="HOGENOM" id="CLU_065434_0_0_1"/>
<feature type="region of interest" description="Disordered" evidence="1">
    <location>
        <begin position="203"/>
        <end position="253"/>
    </location>
</feature>
<keyword evidence="2" id="KW-1133">Transmembrane helix</keyword>
<feature type="transmembrane region" description="Helical" evidence="2">
    <location>
        <begin position="175"/>
        <end position="197"/>
    </location>
</feature>
<name>A0A0C3CG39_OIDMZ</name>